<feature type="transmembrane region" description="Helical" evidence="2">
    <location>
        <begin position="167"/>
        <end position="186"/>
    </location>
</feature>
<dbReference type="Pfam" id="PF02517">
    <property type="entry name" value="Rce1-like"/>
    <property type="match status" value="1"/>
</dbReference>
<feature type="transmembrane region" description="Helical" evidence="2">
    <location>
        <begin position="198"/>
        <end position="215"/>
    </location>
</feature>
<accession>A0A023CWG0</accession>
<dbReference type="AlphaFoldDB" id="A0A023CWG0"/>
<dbReference type="Proteomes" id="UP000050961">
    <property type="component" value="Unassembled WGS sequence"/>
</dbReference>
<sequence>MIHNLRKIDIRIVTFLVILMIFDDFIFAPLSNMLHIKGSYLLFETWFKLFEFLVAVILNSLLIHEKARWKTKIGKNSYVMFLIMLVTLSLGSISRLSNVKGAFVIGLIACISEEYIFRSVVLGSLMSDIAYVKCTTKTVLVRIAASSILFSLYHLGNARSDGLPATMLQMIQVCGLGFLLGCLYVRKGSLLFPMIMHFFVDYLVVVSTGITGTAIKHLTISNVINSLFIMCAYIVLGLAVLGIGNAEQWMLLKSKRAAIHS</sequence>
<keyword evidence="5" id="KW-1185">Reference proteome</keyword>
<dbReference type="STRING" id="1423806.FD15_GL001453"/>
<name>A0A023CWG0_9LACO</name>
<dbReference type="GO" id="GO:0004175">
    <property type="term" value="F:endopeptidase activity"/>
    <property type="evidence" value="ECO:0007669"/>
    <property type="project" value="UniProtKB-ARBA"/>
</dbReference>
<feature type="transmembrane region" description="Helical" evidence="2">
    <location>
        <begin position="227"/>
        <end position="246"/>
    </location>
</feature>
<dbReference type="eggNOG" id="COG1266">
    <property type="taxonomic scope" value="Bacteria"/>
</dbReference>
<feature type="transmembrane region" description="Helical" evidence="2">
    <location>
        <begin position="139"/>
        <end position="155"/>
    </location>
</feature>
<protein>
    <recommendedName>
        <fullName evidence="3">CAAX prenyl protease 2/Lysostaphin resistance protein A-like domain-containing protein</fullName>
    </recommendedName>
</protein>
<reference evidence="4 5" key="1">
    <citation type="journal article" date="2015" name="Genome Announc.">
        <title>Expanding the biotechnology potential of lactobacilli through comparative genomics of 213 strains and associated genera.</title>
        <authorList>
            <person name="Sun Z."/>
            <person name="Harris H.M."/>
            <person name="McCann A."/>
            <person name="Guo C."/>
            <person name="Argimon S."/>
            <person name="Zhang W."/>
            <person name="Yang X."/>
            <person name="Jeffery I.B."/>
            <person name="Cooney J.C."/>
            <person name="Kagawa T.F."/>
            <person name="Liu W."/>
            <person name="Song Y."/>
            <person name="Salvetti E."/>
            <person name="Wrobel A."/>
            <person name="Rasinkangas P."/>
            <person name="Parkhill J."/>
            <person name="Rea M.C."/>
            <person name="O'Sullivan O."/>
            <person name="Ritari J."/>
            <person name="Douillard F.P."/>
            <person name="Paul Ross R."/>
            <person name="Yang R."/>
            <person name="Briner A.E."/>
            <person name="Felis G.E."/>
            <person name="de Vos W.M."/>
            <person name="Barrangou R."/>
            <person name="Klaenhammer T.R."/>
            <person name="Caufield P.W."/>
            <person name="Cui Y."/>
            <person name="Zhang H."/>
            <person name="O'Toole P.W."/>
        </authorList>
    </citation>
    <scope>NUCLEOTIDE SEQUENCE [LARGE SCALE GENOMIC DNA]</scope>
    <source>
        <strain evidence="4 5">DSM 21376</strain>
    </source>
</reference>
<gene>
    <name evidence="4" type="ORF">FD15_GL001453</name>
</gene>
<comment type="caution">
    <text evidence="4">The sequence shown here is derived from an EMBL/GenBank/DDBJ whole genome shotgun (WGS) entry which is preliminary data.</text>
</comment>
<comment type="similarity">
    <text evidence="1">Belongs to the UPF0177 family.</text>
</comment>
<feature type="transmembrane region" description="Helical" evidence="2">
    <location>
        <begin position="76"/>
        <end position="96"/>
    </location>
</feature>
<evidence type="ECO:0000313" key="5">
    <source>
        <dbReference type="Proteomes" id="UP000050961"/>
    </source>
</evidence>
<feature type="transmembrane region" description="Helical" evidence="2">
    <location>
        <begin position="12"/>
        <end position="34"/>
    </location>
</feature>
<keyword evidence="2" id="KW-0812">Transmembrane</keyword>
<dbReference type="InterPro" id="IPR003675">
    <property type="entry name" value="Rce1/LyrA-like_dom"/>
</dbReference>
<organism evidence="4 5">
    <name type="scientific">Liquorilactobacillus sucicola DSM 21376 = JCM 15457</name>
    <dbReference type="NCBI Taxonomy" id="1423806"/>
    <lineage>
        <taxon>Bacteria</taxon>
        <taxon>Bacillati</taxon>
        <taxon>Bacillota</taxon>
        <taxon>Bacilli</taxon>
        <taxon>Lactobacillales</taxon>
        <taxon>Lactobacillaceae</taxon>
        <taxon>Liquorilactobacillus</taxon>
    </lineage>
</organism>
<dbReference type="RefSeq" id="WP_051993290.1">
    <property type="nucleotide sequence ID" value="NZ_AYZF01000013.1"/>
</dbReference>
<evidence type="ECO:0000313" key="4">
    <source>
        <dbReference type="EMBL" id="KRN06253.1"/>
    </source>
</evidence>
<proteinExistence type="inferred from homology"/>
<dbReference type="OrthoDB" id="2297975at2"/>
<feature type="domain" description="CAAX prenyl protease 2/Lysostaphin resistance protein A-like" evidence="3">
    <location>
        <begin position="101"/>
        <end position="202"/>
    </location>
</feature>
<keyword evidence="2" id="KW-1133">Transmembrane helix</keyword>
<dbReference type="PATRIC" id="fig|1423806.3.peg.1472"/>
<dbReference type="GO" id="GO:0080120">
    <property type="term" value="P:CAAX-box protein maturation"/>
    <property type="evidence" value="ECO:0007669"/>
    <property type="project" value="UniProtKB-ARBA"/>
</dbReference>
<keyword evidence="2" id="KW-0472">Membrane</keyword>
<evidence type="ECO:0000256" key="1">
    <source>
        <dbReference type="ARBA" id="ARBA00009067"/>
    </source>
</evidence>
<evidence type="ECO:0000256" key="2">
    <source>
        <dbReference type="SAM" id="Phobius"/>
    </source>
</evidence>
<feature type="transmembrane region" description="Helical" evidence="2">
    <location>
        <begin position="46"/>
        <end position="64"/>
    </location>
</feature>
<evidence type="ECO:0000259" key="3">
    <source>
        <dbReference type="Pfam" id="PF02517"/>
    </source>
</evidence>
<feature type="transmembrane region" description="Helical" evidence="2">
    <location>
        <begin position="102"/>
        <end position="127"/>
    </location>
</feature>
<dbReference type="EMBL" id="AYZF01000013">
    <property type="protein sequence ID" value="KRN06253.1"/>
    <property type="molecule type" value="Genomic_DNA"/>
</dbReference>